<feature type="domain" description="Knr4/Smi1-like" evidence="1">
    <location>
        <begin position="25"/>
        <end position="130"/>
    </location>
</feature>
<organism evidence="2 3">
    <name type="scientific">Halpernia frigidisoli</name>
    <dbReference type="NCBI Taxonomy" id="1125876"/>
    <lineage>
        <taxon>Bacteria</taxon>
        <taxon>Pseudomonadati</taxon>
        <taxon>Bacteroidota</taxon>
        <taxon>Flavobacteriia</taxon>
        <taxon>Flavobacteriales</taxon>
        <taxon>Weeksellaceae</taxon>
        <taxon>Chryseobacterium group</taxon>
        <taxon>Halpernia</taxon>
    </lineage>
</organism>
<dbReference type="STRING" id="1125876.SAMN05443292_2221"/>
<sequence>MNAYEELFKKEIHKVKNLGIKFNNPLNLAEINALELKSNCKFPSDLIDFYQYCDGFETDDYLFRILPLKELIECKEEFSECIFHFAEYIIRSDVWLLNLENFKKYEILNNDHNSKELTKHSNSILEFVKSYLNGGLFGENEINNFWNRKKN</sequence>
<evidence type="ECO:0000313" key="2">
    <source>
        <dbReference type="EMBL" id="SFI35381.1"/>
    </source>
</evidence>
<protein>
    <submittedName>
        <fullName evidence="2">SMI1 / KNR4 family (SUKH-1)</fullName>
    </submittedName>
</protein>
<dbReference type="AlphaFoldDB" id="A0A1I3HI91"/>
<dbReference type="Proteomes" id="UP000198931">
    <property type="component" value="Unassembled WGS sequence"/>
</dbReference>
<dbReference type="SUPFAM" id="SSF160631">
    <property type="entry name" value="SMI1/KNR4-like"/>
    <property type="match status" value="1"/>
</dbReference>
<evidence type="ECO:0000313" key="3">
    <source>
        <dbReference type="Proteomes" id="UP000198931"/>
    </source>
</evidence>
<dbReference type="OrthoDB" id="1494506at2"/>
<accession>A0A1I3HI91</accession>
<keyword evidence="3" id="KW-1185">Reference proteome</keyword>
<evidence type="ECO:0000259" key="1">
    <source>
        <dbReference type="SMART" id="SM00860"/>
    </source>
</evidence>
<dbReference type="EMBL" id="FOQT01000004">
    <property type="protein sequence ID" value="SFI35381.1"/>
    <property type="molecule type" value="Genomic_DNA"/>
</dbReference>
<dbReference type="SMART" id="SM00860">
    <property type="entry name" value="SMI1_KNR4"/>
    <property type="match status" value="1"/>
</dbReference>
<dbReference type="InterPro" id="IPR037883">
    <property type="entry name" value="Knr4/Smi1-like_sf"/>
</dbReference>
<dbReference type="Gene3D" id="3.40.1580.10">
    <property type="entry name" value="SMI1/KNR4-like"/>
    <property type="match status" value="1"/>
</dbReference>
<dbReference type="Pfam" id="PF09346">
    <property type="entry name" value="SMI1_KNR4"/>
    <property type="match status" value="1"/>
</dbReference>
<proteinExistence type="predicted"/>
<reference evidence="2 3" key="1">
    <citation type="submission" date="2016-10" db="EMBL/GenBank/DDBJ databases">
        <authorList>
            <person name="de Groot N.N."/>
        </authorList>
    </citation>
    <scope>NUCLEOTIDE SEQUENCE [LARGE SCALE GENOMIC DNA]</scope>
    <source>
        <strain evidence="2 3">DSM 26000</strain>
    </source>
</reference>
<gene>
    <name evidence="2" type="ORF">SAMN05443292_2221</name>
</gene>
<dbReference type="RefSeq" id="WP_090080564.1">
    <property type="nucleotide sequence ID" value="NZ_FOQT01000004.1"/>
</dbReference>
<name>A0A1I3HI91_9FLAO</name>
<dbReference type="InterPro" id="IPR018958">
    <property type="entry name" value="Knr4/Smi1-like_dom"/>
</dbReference>